<dbReference type="Proteomes" id="UP001457282">
    <property type="component" value="Unassembled WGS sequence"/>
</dbReference>
<name>A0AAW1XRP3_RUBAR</name>
<dbReference type="Pfam" id="PF00646">
    <property type="entry name" value="F-box"/>
    <property type="match status" value="1"/>
</dbReference>
<organism evidence="2 3">
    <name type="scientific">Rubus argutus</name>
    <name type="common">Southern blackberry</name>
    <dbReference type="NCBI Taxonomy" id="59490"/>
    <lineage>
        <taxon>Eukaryota</taxon>
        <taxon>Viridiplantae</taxon>
        <taxon>Streptophyta</taxon>
        <taxon>Embryophyta</taxon>
        <taxon>Tracheophyta</taxon>
        <taxon>Spermatophyta</taxon>
        <taxon>Magnoliopsida</taxon>
        <taxon>eudicotyledons</taxon>
        <taxon>Gunneridae</taxon>
        <taxon>Pentapetalae</taxon>
        <taxon>rosids</taxon>
        <taxon>fabids</taxon>
        <taxon>Rosales</taxon>
        <taxon>Rosaceae</taxon>
        <taxon>Rosoideae</taxon>
        <taxon>Rosoideae incertae sedis</taxon>
        <taxon>Rubus</taxon>
    </lineage>
</organism>
<dbReference type="CDD" id="cd22160">
    <property type="entry name" value="F-box_AtFBL13-like"/>
    <property type="match status" value="1"/>
</dbReference>
<dbReference type="InterPro" id="IPR055411">
    <property type="entry name" value="LRR_FXL15/At3g58940/PEG3-like"/>
</dbReference>
<evidence type="ECO:0000259" key="1">
    <source>
        <dbReference type="PROSITE" id="PS50181"/>
    </source>
</evidence>
<protein>
    <recommendedName>
        <fullName evidence="1">F-box domain-containing protein</fullName>
    </recommendedName>
</protein>
<evidence type="ECO:0000313" key="3">
    <source>
        <dbReference type="Proteomes" id="UP001457282"/>
    </source>
</evidence>
<reference evidence="2 3" key="1">
    <citation type="journal article" date="2023" name="G3 (Bethesda)">
        <title>A chromosome-length genome assembly and annotation of blackberry (Rubus argutus, cv. 'Hillquist').</title>
        <authorList>
            <person name="Bruna T."/>
            <person name="Aryal R."/>
            <person name="Dudchenko O."/>
            <person name="Sargent D.J."/>
            <person name="Mead D."/>
            <person name="Buti M."/>
            <person name="Cavallini A."/>
            <person name="Hytonen T."/>
            <person name="Andres J."/>
            <person name="Pham M."/>
            <person name="Weisz D."/>
            <person name="Mascagni F."/>
            <person name="Usai G."/>
            <person name="Natali L."/>
            <person name="Bassil N."/>
            <person name="Fernandez G.E."/>
            <person name="Lomsadze A."/>
            <person name="Armour M."/>
            <person name="Olukolu B."/>
            <person name="Poorten T."/>
            <person name="Britton C."/>
            <person name="Davik J."/>
            <person name="Ashrafi H."/>
            <person name="Aiden E.L."/>
            <person name="Borodovsky M."/>
            <person name="Worthington M."/>
        </authorList>
    </citation>
    <scope>NUCLEOTIDE SEQUENCE [LARGE SCALE GENOMIC DNA]</scope>
    <source>
        <strain evidence="2">PI 553951</strain>
    </source>
</reference>
<feature type="domain" description="F-box" evidence="1">
    <location>
        <begin position="24"/>
        <end position="81"/>
    </location>
</feature>
<dbReference type="InterPro" id="IPR036047">
    <property type="entry name" value="F-box-like_dom_sf"/>
</dbReference>
<dbReference type="SUPFAM" id="SSF52047">
    <property type="entry name" value="RNI-like"/>
    <property type="match status" value="1"/>
</dbReference>
<dbReference type="SMART" id="SM00256">
    <property type="entry name" value="FBOX"/>
    <property type="match status" value="1"/>
</dbReference>
<dbReference type="AlphaFoldDB" id="A0AAW1XRP3"/>
<dbReference type="InterPro" id="IPR053781">
    <property type="entry name" value="F-box_AtFBL13-like"/>
</dbReference>
<dbReference type="Pfam" id="PF24758">
    <property type="entry name" value="LRR_At5g56370"/>
    <property type="match status" value="1"/>
</dbReference>
<dbReference type="InterPro" id="IPR032675">
    <property type="entry name" value="LRR_dom_sf"/>
</dbReference>
<sequence>MLSPLNSSSSRVNKKRRVGWESVLDRISNLPNDVAQHILSYLPIHEAVRTSVLSSNWRFKWAMLPSLVFDNQLDDRSRRHIESVVDQVLFLHLGPVDTFKLSMREHISNSAISQWILHLSRNSIKQLILKSWNGNHASGRASPISSLLFSCRDLTHLELYNFMLKPPSTFKGFGMLKSLAIKKVTLVQHDLEKIIVLCPLLERMTLLDLEGITHLRIEAPNLQFLKLRGDLKDVQLTNTLNLVHVSIDRNRAQGSSKLLKCFVKLPRIERLEIEGYFLACDVGSLPEEPCLSLNFLSLSIGLGNVDEILTAMSLLRSSLALRELEISIRQENEAANAGETTYWLNDNQNWEFTQLRRVKITGFSGVKAEVDLIKFLSKNSPALRELEILFRENTNKITRSDYAAMGNCPFTQLRVMKVTGFYGVEDEVGSSDFCFQVHLCLRG</sequence>
<dbReference type="PANTHER" id="PTHR31639">
    <property type="entry name" value="F-BOX PROTEIN-LIKE"/>
    <property type="match status" value="1"/>
</dbReference>
<comment type="caution">
    <text evidence="2">The sequence shown here is derived from an EMBL/GenBank/DDBJ whole genome shotgun (WGS) entry which is preliminary data.</text>
</comment>
<accession>A0AAW1XRP3</accession>
<dbReference type="PROSITE" id="PS50181">
    <property type="entry name" value="FBOX"/>
    <property type="match status" value="1"/>
</dbReference>
<keyword evidence="3" id="KW-1185">Reference proteome</keyword>
<gene>
    <name evidence="2" type="ORF">M0R45_015965</name>
</gene>
<proteinExistence type="predicted"/>
<dbReference type="Gene3D" id="3.80.10.10">
    <property type="entry name" value="Ribonuclease Inhibitor"/>
    <property type="match status" value="1"/>
</dbReference>
<dbReference type="SUPFAM" id="SSF81383">
    <property type="entry name" value="F-box domain"/>
    <property type="match status" value="1"/>
</dbReference>
<dbReference type="InterPro" id="IPR001810">
    <property type="entry name" value="F-box_dom"/>
</dbReference>
<evidence type="ECO:0000313" key="2">
    <source>
        <dbReference type="EMBL" id="KAK9939262.1"/>
    </source>
</evidence>
<dbReference type="PANTHER" id="PTHR31639:SF93">
    <property type="entry name" value="F-BOX_FBD_LRR PROTEIN"/>
    <property type="match status" value="1"/>
</dbReference>
<dbReference type="EMBL" id="JBEDUW010000003">
    <property type="protein sequence ID" value="KAK9939262.1"/>
    <property type="molecule type" value="Genomic_DNA"/>
</dbReference>